<dbReference type="FunFam" id="4.10.49.10:FF:000001">
    <property type="entry name" value="Cytochrome c oxidase subunit 7C"/>
    <property type="match status" value="1"/>
</dbReference>
<evidence type="ECO:0000256" key="11">
    <source>
        <dbReference type="ARBA" id="ARBA00031140"/>
    </source>
</evidence>
<keyword evidence="14" id="KW-1185">Reference proteome</keyword>
<dbReference type="InterPro" id="IPR036636">
    <property type="entry name" value="COX7C/Cox8_sf"/>
</dbReference>
<reference evidence="13 14" key="1">
    <citation type="submission" date="2024-05" db="EMBL/GenBank/DDBJ databases">
        <title>Genetic variation in Jamaican populations of the coffee berry borer (Hypothenemus hampei).</title>
        <authorList>
            <person name="Errbii M."/>
            <person name="Myrie A."/>
        </authorList>
    </citation>
    <scope>NUCLEOTIDE SEQUENCE [LARGE SCALE GENOMIC DNA]</scope>
    <source>
        <strain evidence="13">JA-Hopewell-2020-01-JO</strain>
        <tissue evidence="13">Whole body</tissue>
    </source>
</reference>
<organism evidence="13 14">
    <name type="scientific">Hypothenemus hampei</name>
    <name type="common">Coffee berry borer</name>
    <dbReference type="NCBI Taxonomy" id="57062"/>
    <lineage>
        <taxon>Eukaryota</taxon>
        <taxon>Metazoa</taxon>
        <taxon>Ecdysozoa</taxon>
        <taxon>Arthropoda</taxon>
        <taxon>Hexapoda</taxon>
        <taxon>Insecta</taxon>
        <taxon>Pterygota</taxon>
        <taxon>Neoptera</taxon>
        <taxon>Endopterygota</taxon>
        <taxon>Coleoptera</taxon>
        <taxon>Polyphaga</taxon>
        <taxon>Cucujiformia</taxon>
        <taxon>Curculionidae</taxon>
        <taxon>Scolytinae</taxon>
        <taxon>Hypothenemus</taxon>
    </lineage>
</organism>
<feature type="transmembrane region" description="Helical" evidence="12">
    <location>
        <begin position="41"/>
        <end position="64"/>
    </location>
</feature>
<evidence type="ECO:0000313" key="14">
    <source>
        <dbReference type="Proteomes" id="UP001566132"/>
    </source>
</evidence>
<name>A0ABD1F5E5_HYPHA</name>
<dbReference type="EMBL" id="JBDJPC010000003">
    <property type="protein sequence ID" value="KAL1509935.1"/>
    <property type="molecule type" value="Genomic_DNA"/>
</dbReference>
<comment type="subcellular location">
    <subcellularLocation>
        <location evidence="1">Mitochondrion inner membrane</location>
        <topology evidence="1">Single-pass membrane protein</topology>
    </subcellularLocation>
</comment>
<evidence type="ECO:0000256" key="12">
    <source>
        <dbReference type="SAM" id="Phobius"/>
    </source>
</evidence>
<sequence length="67" mass="7816">MIRRTSWFVRQTITNLVRNSHLNGGIPGENLPFSIRNRYKLTALFILFYGSGSSAPFFILRYHLLKD</sequence>
<keyword evidence="6" id="KW-0999">Mitochondrion inner membrane</keyword>
<dbReference type="SUPFAM" id="SSF81427">
    <property type="entry name" value="Mitochondrial cytochrome c oxidase subunit VIIc (aka VIIIa)"/>
    <property type="match status" value="1"/>
</dbReference>
<keyword evidence="10 12" id="KW-0472">Membrane</keyword>
<keyword evidence="9" id="KW-0496">Mitochondrion</keyword>
<dbReference type="InterPro" id="IPR004202">
    <property type="entry name" value="COX7C/Cox8"/>
</dbReference>
<dbReference type="GO" id="GO:0005743">
    <property type="term" value="C:mitochondrial inner membrane"/>
    <property type="evidence" value="ECO:0007669"/>
    <property type="project" value="UniProtKB-SubCell"/>
</dbReference>
<keyword evidence="7" id="KW-0809">Transit peptide</keyword>
<dbReference type="PANTHER" id="PTHR13313:SF0">
    <property type="entry name" value="CYTOCHROME C OXIDASE SUBUNIT 7C, MITOCHONDRIAL"/>
    <property type="match status" value="1"/>
</dbReference>
<comment type="caution">
    <text evidence="13">The sequence shown here is derived from an EMBL/GenBank/DDBJ whole genome shotgun (WGS) entry which is preliminary data.</text>
</comment>
<dbReference type="Pfam" id="PF02935">
    <property type="entry name" value="COX7C"/>
    <property type="match status" value="1"/>
</dbReference>
<evidence type="ECO:0000313" key="13">
    <source>
        <dbReference type="EMBL" id="KAL1509935.1"/>
    </source>
</evidence>
<evidence type="ECO:0000256" key="1">
    <source>
        <dbReference type="ARBA" id="ARBA00004434"/>
    </source>
</evidence>
<evidence type="ECO:0000256" key="7">
    <source>
        <dbReference type="ARBA" id="ARBA00022946"/>
    </source>
</evidence>
<comment type="pathway">
    <text evidence="2">Energy metabolism; oxidative phosphorylation.</text>
</comment>
<evidence type="ECO:0000256" key="6">
    <source>
        <dbReference type="ARBA" id="ARBA00022792"/>
    </source>
</evidence>
<dbReference type="Gene3D" id="4.10.49.10">
    <property type="entry name" value="Cytochrome c oxidase subunit VIIc"/>
    <property type="match status" value="1"/>
</dbReference>
<evidence type="ECO:0000256" key="10">
    <source>
        <dbReference type="ARBA" id="ARBA00023136"/>
    </source>
</evidence>
<evidence type="ECO:0000256" key="8">
    <source>
        <dbReference type="ARBA" id="ARBA00022989"/>
    </source>
</evidence>
<keyword evidence="8 12" id="KW-1133">Transmembrane helix</keyword>
<evidence type="ECO:0000256" key="3">
    <source>
        <dbReference type="ARBA" id="ARBA00010514"/>
    </source>
</evidence>
<evidence type="ECO:0000256" key="5">
    <source>
        <dbReference type="ARBA" id="ARBA00022692"/>
    </source>
</evidence>
<protein>
    <recommendedName>
        <fullName evidence="4">Cytochrome c oxidase subunit 7C, mitochondrial</fullName>
    </recommendedName>
    <alternativeName>
        <fullName evidence="11">Cytochrome c oxidase polypeptide VIIc</fullName>
    </alternativeName>
</protein>
<dbReference type="AlphaFoldDB" id="A0ABD1F5E5"/>
<dbReference type="Proteomes" id="UP001566132">
    <property type="component" value="Unassembled WGS sequence"/>
</dbReference>
<dbReference type="CDD" id="cd00929">
    <property type="entry name" value="Cyt_c_Oxidase_VIIc"/>
    <property type="match status" value="1"/>
</dbReference>
<evidence type="ECO:0000256" key="9">
    <source>
        <dbReference type="ARBA" id="ARBA00023128"/>
    </source>
</evidence>
<proteinExistence type="inferred from homology"/>
<accession>A0ABD1F5E5</accession>
<evidence type="ECO:0000256" key="4">
    <source>
        <dbReference type="ARBA" id="ARBA00017004"/>
    </source>
</evidence>
<comment type="similarity">
    <text evidence="3">Belongs to the cytochrome c oxidase VIIc family.</text>
</comment>
<gene>
    <name evidence="13" type="ORF">ABEB36_004599</name>
</gene>
<keyword evidence="5 12" id="KW-0812">Transmembrane</keyword>
<dbReference type="PANTHER" id="PTHR13313">
    <property type="entry name" value="CYTOCHROME C OXIDASE SUBUNIT VIIC"/>
    <property type="match status" value="1"/>
</dbReference>
<dbReference type="GO" id="GO:0045277">
    <property type="term" value="C:respiratory chain complex IV"/>
    <property type="evidence" value="ECO:0007669"/>
    <property type="project" value="UniProtKB-ARBA"/>
</dbReference>
<evidence type="ECO:0000256" key="2">
    <source>
        <dbReference type="ARBA" id="ARBA00004673"/>
    </source>
</evidence>